<dbReference type="SUPFAM" id="SSF89550">
    <property type="entry name" value="PHP domain-like"/>
    <property type="match status" value="1"/>
</dbReference>
<dbReference type="Gene3D" id="3.20.20.140">
    <property type="entry name" value="Metal-dependent hydrolases"/>
    <property type="match status" value="1"/>
</dbReference>
<dbReference type="GO" id="GO:0000460">
    <property type="term" value="P:maturation of 5.8S rRNA"/>
    <property type="evidence" value="ECO:0007669"/>
    <property type="project" value="EnsemblFungi"/>
</dbReference>
<dbReference type="Pfam" id="PF01876">
    <property type="entry name" value="RNase_P_p30"/>
    <property type="match status" value="1"/>
</dbReference>
<dbReference type="OMA" id="CYGPGIT"/>
<comment type="subcellular location">
    <subcellularLocation>
        <location evidence="1">Nucleus</location>
    </subcellularLocation>
</comment>
<proteinExistence type="inferred from homology"/>
<dbReference type="eggNOG" id="KOG2363">
    <property type="taxonomic scope" value="Eukaryota"/>
</dbReference>
<dbReference type="InterPro" id="IPR002738">
    <property type="entry name" value="RNase_P_p30"/>
</dbReference>
<dbReference type="OrthoDB" id="17948at2759"/>
<dbReference type="GO" id="GO:0005655">
    <property type="term" value="C:nucleolar ribonuclease P complex"/>
    <property type="evidence" value="ECO:0007669"/>
    <property type="project" value="EnsemblFungi"/>
</dbReference>
<dbReference type="HOGENOM" id="CLU_048451_3_0_1"/>
<dbReference type="GO" id="GO:0003723">
    <property type="term" value="F:RNA binding"/>
    <property type="evidence" value="ECO:0007669"/>
    <property type="project" value="EnsemblFungi"/>
</dbReference>
<dbReference type="InParanoid" id="G8JRE1"/>
<sequence>MLVDLNVPWPQKSYEVKPTALEIDQLKKTLITLHTLGYTHVVLNFTVPHNTKFPKDNGQLNPIKVSLLQDVISLTRIKIYTRITVVVDDPSKGQSLTKVSSQFDIVAAMPISEKGLTLATTNLDIDLLTFEYGNRLPAFLKHKNICSCVNGGVKLEIVYANALRDMQTKRQFIINAKNVIRASRSRGIVVSSGAESPLECRNVLGVSSVIKFMGLRSDRCSKAMTELASLVLLNGRLRNKSHKQTVVVGGAGNTDIVNDVLGIDSKSLIKVVKRRRSQEGDPFNSDHTDHTEDHSCMKATKKTRHMT</sequence>
<dbReference type="STRING" id="931890.G8JRE1"/>
<dbReference type="GO" id="GO:0000172">
    <property type="term" value="C:ribonuclease MRP complex"/>
    <property type="evidence" value="ECO:0007669"/>
    <property type="project" value="EnsemblFungi"/>
</dbReference>
<dbReference type="GO" id="GO:0001682">
    <property type="term" value="P:tRNA 5'-leader removal"/>
    <property type="evidence" value="ECO:0007669"/>
    <property type="project" value="EnsemblFungi"/>
</dbReference>
<feature type="region of interest" description="Disordered" evidence="4">
    <location>
        <begin position="274"/>
        <end position="307"/>
    </location>
</feature>
<dbReference type="GO" id="GO:0034965">
    <property type="term" value="P:intronic box C/D snoRNA processing"/>
    <property type="evidence" value="ECO:0007669"/>
    <property type="project" value="EnsemblFungi"/>
</dbReference>
<dbReference type="PANTHER" id="PTHR13031">
    <property type="entry name" value="RIBONUCLEASE P SUBUNIT P30"/>
    <property type="match status" value="1"/>
</dbReference>
<dbReference type="PANTHER" id="PTHR13031:SF0">
    <property type="entry name" value="RIBONUCLEASE P PROTEIN SUBUNIT P30"/>
    <property type="match status" value="1"/>
</dbReference>
<dbReference type="AlphaFoldDB" id="G8JRE1"/>
<dbReference type="GO" id="GO:0004526">
    <property type="term" value="F:ribonuclease P activity"/>
    <property type="evidence" value="ECO:0007669"/>
    <property type="project" value="EnsemblFungi"/>
</dbReference>
<accession>G8JRE1</accession>
<dbReference type="InterPro" id="IPR016195">
    <property type="entry name" value="Pol/histidinol_Pase-like"/>
</dbReference>
<dbReference type="GeneID" id="11470941"/>
<name>G8JRE1_ERECY</name>
<evidence type="ECO:0000313" key="5">
    <source>
        <dbReference type="EMBL" id="AET38710.1"/>
    </source>
</evidence>
<feature type="compositionally biased region" description="Basic and acidic residues" evidence="4">
    <location>
        <begin position="284"/>
        <end position="296"/>
    </location>
</feature>
<comment type="similarity">
    <text evidence="2">Belongs to the eukaryotic/archaeal RNase P protein component 3 family.</text>
</comment>
<gene>
    <name evidence="5" type="ordered locus">Ecym_3212</name>
</gene>
<reference evidence="6" key="1">
    <citation type="journal article" date="2012" name="G3 (Bethesda)">
        <title>Pichia sorbitophila, an interspecies yeast hybrid reveals early steps of genome resolution following polyploidization.</title>
        <authorList>
            <person name="Leh Louis V."/>
            <person name="Despons L."/>
            <person name="Friedrich A."/>
            <person name="Martin T."/>
            <person name="Durrens P."/>
            <person name="Casaregola S."/>
            <person name="Neuveglise C."/>
            <person name="Fairhead C."/>
            <person name="Marck C."/>
            <person name="Cruz J.A."/>
            <person name="Straub M.L."/>
            <person name="Kugler V."/>
            <person name="Sacerdot C."/>
            <person name="Uzunov Z."/>
            <person name="Thierry A."/>
            <person name="Weiss S."/>
            <person name="Bleykasten C."/>
            <person name="De Montigny J."/>
            <person name="Jacques N."/>
            <person name="Jung P."/>
            <person name="Lemaire M."/>
            <person name="Mallet S."/>
            <person name="Morel G."/>
            <person name="Richard G.F."/>
            <person name="Sarkar A."/>
            <person name="Savel G."/>
            <person name="Schacherer J."/>
            <person name="Seret M.L."/>
            <person name="Talla E."/>
            <person name="Samson G."/>
            <person name="Jubin C."/>
            <person name="Poulain J."/>
            <person name="Vacherie B."/>
            <person name="Barbe V."/>
            <person name="Pelletier E."/>
            <person name="Sherman D.J."/>
            <person name="Westhof E."/>
            <person name="Weissenbach J."/>
            <person name="Baret P.V."/>
            <person name="Wincker P."/>
            <person name="Gaillardin C."/>
            <person name="Dujon B."/>
            <person name="Souciet J.L."/>
        </authorList>
    </citation>
    <scope>NUCLEOTIDE SEQUENCE [LARGE SCALE GENOMIC DNA]</scope>
    <source>
        <strain evidence="6">CBS 270.75 / DBVPG 7215 / KCTC 17166 / NRRL Y-17582</strain>
    </source>
</reference>
<evidence type="ECO:0000256" key="4">
    <source>
        <dbReference type="SAM" id="MobiDB-lite"/>
    </source>
</evidence>
<evidence type="ECO:0000256" key="2">
    <source>
        <dbReference type="ARBA" id="ARBA00007331"/>
    </source>
</evidence>
<dbReference type="FunCoup" id="G8JRE1">
    <property type="interactions" value="654"/>
</dbReference>
<evidence type="ECO:0000256" key="1">
    <source>
        <dbReference type="ARBA" id="ARBA00004123"/>
    </source>
</evidence>
<dbReference type="GO" id="GO:0000171">
    <property type="term" value="F:ribonuclease MRP activity"/>
    <property type="evidence" value="ECO:0007669"/>
    <property type="project" value="EnsemblFungi"/>
</dbReference>
<dbReference type="KEGG" id="erc:Ecym_3212"/>
<dbReference type="GO" id="GO:0000294">
    <property type="term" value="P:nuclear-transcribed mRNA catabolic process, RNase MRP-dependent"/>
    <property type="evidence" value="ECO:0007669"/>
    <property type="project" value="EnsemblFungi"/>
</dbReference>
<keyword evidence="3" id="KW-0819">tRNA processing</keyword>
<dbReference type="GO" id="GO:0005829">
    <property type="term" value="C:cytosol"/>
    <property type="evidence" value="ECO:0007669"/>
    <property type="project" value="EnsemblFungi"/>
</dbReference>
<evidence type="ECO:0000256" key="3">
    <source>
        <dbReference type="ARBA" id="ARBA00022694"/>
    </source>
</evidence>
<dbReference type="RefSeq" id="XP_003645527.1">
    <property type="nucleotide sequence ID" value="XM_003645479.1"/>
</dbReference>
<protein>
    <submittedName>
        <fullName evidence="5">Uncharacterized protein</fullName>
    </submittedName>
</protein>
<organism evidence="5 6">
    <name type="scientific">Eremothecium cymbalariae (strain CBS 270.75 / DBVPG 7215 / KCTC 17166 / NRRL Y-17582)</name>
    <name type="common">Yeast</name>
    <dbReference type="NCBI Taxonomy" id="931890"/>
    <lineage>
        <taxon>Eukaryota</taxon>
        <taxon>Fungi</taxon>
        <taxon>Dikarya</taxon>
        <taxon>Ascomycota</taxon>
        <taxon>Saccharomycotina</taxon>
        <taxon>Saccharomycetes</taxon>
        <taxon>Saccharomycetales</taxon>
        <taxon>Saccharomycetaceae</taxon>
        <taxon>Eremothecium</taxon>
    </lineage>
</organism>
<dbReference type="EMBL" id="CP002499">
    <property type="protein sequence ID" value="AET38710.1"/>
    <property type="molecule type" value="Genomic_DNA"/>
</dbReference>
<keyword evidence="6" id="KW-1185">Reference proteome</keyword>
<evidence type="ECO:0000313" key="6">
    <source>
        <dbReference type="Proteomes" id="UP000006790"/>
    </source>
</evidence>
<dbReference type="Proteomes" id="UP000006790">
    <property type="component" value="Chromosome 3"/>
</dbReference>